<feature type="region of interest" description="Disordered" evidence="1">
    <location>
        <begin position="214"/>
        <end position="236"/>
    </location>
</feature>
<evidence type="ECO:0000313" key="3">
    <source>
        <dbReference type="EMBL" id="HJB14380.1"/>
    </source>
</evidence>
<feature type="chain" id="PRO_5038910348" description="Thioredoxin domain-containing protein" evidence="2">
    <location>
        <begin position="27"/>
        <end position="236"/>
    </location>
</feature>
<evidence type="ECO:0000256" key="1">
    <source>
        <dbReference type="SAM" id="MobiDB-lite"/>
    </source>
</evidence>
<proteinExistence type="predicted"/>
<reference evidence="3" key="1">
    <citation type="journal article" date="2021" name="PeerJ">
        <title>Extensive microbial diversity within the chicken gut microbiome revealed by metagenomics and culture.</title>
        <authorList>
            <person name="Gilroy R."/>
            <person name="Ravi A."/>
            <person name="Getino M."/>
            <person name="Pursley I."/>
            <person name="Horton D.L."/>
            <person name="Alikhan N.F."/>
            <person name="Baker D."/>
            <person name="Gharbi K."/>
            <person name="Hall N."/>
            <person name="Watson M."/>
            <person name="Adriaenssens E.M."/>
            <person name="Foster-Nyarko E."/>
            <person name="Jarju S."/>
            <person name="Secka A."/>
            <person name="Antonio M."/>
            <person name="Oren A."/>
            <person name="Chaudhuri R.R."/>
            <person name="La Ragione R."/>
            <person name="Hildebrand F."/>
            <person name="Pallen M.J."/>
        </authorList>
    </citation>
    <scope>NUCLEOTIDE SEQUENCE</scope>
    <source>
        <strain evidence="3">ChiBcec18-1249</strain>
    </source>
</reference>
<keyword evidence="2" id="KW-0732">Signal</keyword>
<dbReference type="AlphaFoldDB" id="A0A9D2LLN1"/>
<organism evidence="3 4">
    <name type="scientific">Candidatus Oscillibacter excrementigallinarum</name>
    <dbReference type="NCBI Taxonomy" id="2838716"/>
    <lineage>
        <taxon>Bacteria</taxon>
        <taxon>Bacillati</taxon>
        <taxon>Bacillota</taxon>
        <taxon>Clostridia</taxon>
        <taxon>Eubacteriales</taxon>
        <taxon>Oscillospiraceae</taxon>
        <taxon>Oscillibacter</taxon>
    </lineage>
</organism>
<dbReference type="Proteomes" id="UP000823824">
    <property type="component" value="Unassembled WGS sequence"/>
</dbReference>
<dbReference type="EMBL" id="DWZJ01000108">
    <property type="protein sequence ID" value="HJB14380.1"/>
    <property type="molecule type" value="Genomic_DNA"/>
</dbReference>
<dbReference type="PROSITE" id="PS51257">
    <property type="entry name" value="PROKAR_LIPOPROTEIN"/>
    <property type="match status" value="1"/>
</dbReference>
<evidence type="ECO:0000313" key="4">
    <source>
        <dbReference type="Proteomes" id="UP000823824"/>
    </source>
</evidence>
<feature type="signal peptide" evidence="2">
    <location>
        <begin position="1"/>
        <end position="26"/>
    </location>
</feature>
<name>A0A9D2LLN1_9FIRM</name>
<gene>
    <name evidence="3" type="ORF">H9787_11815</name>
</gene>
<sequence length="236" mass="25132">MKFWTKKRAAALGLAAVMTLSLTACGEKTPSLEEVEQAIEAGTLTVEDALDKGWVDQAWADAYWEESSVPAVSKIEANRVGEFTTTTLSGEPFTREDLGDVLLFAFVDPASEEAGAFYDAMTAAWDGVQEAGAGMVLCLKGEDESGRFADAPFPVILYNDSLKEALGNNRGMVEDKDVPNTASWYENGSFLSAWMMAPDAEELPEDAASFVAMGQEGSTGDNAPSDSDAAPMVPMG</sequence>
<evidence type="ECO:0008006" key="5">
    <source>
        <dbReference type="Google" id="ProtNLM"/>
    </source>
</evidence>
<evidence type="ECO:0000256" key="2">
    <source>
        <dbReference type="SAM" id="SignalP"/>
    </source>
</evidence>
<feature type="compositionally biased region" description="Polar residues" evidence="1">
    <location>
        <begin position="216"/>
        <end position="225"/>
    </location>
</feature>
<accession>A0A9D2LLN1</accession>
<comment type="caution">
    <text evidence="3">The sequence shown here is derived from an EMBL/GenBank/DDBJ whole genome shotgun (WGS) entry which is preliminary data.</text>
</comment>
<reference evidence="3" key="2">
    <citation type="submission" date="2021-04" db="EMBL/GenBank/DDBJ databases">
        <authorList>
            <person name="Gilroy R."/>
        </authorList>
    </citation>
    <scope>NUCLEOTIDE SEQUENCE</scope>
    <source>
        <strain evidence="3">ChiBcec18-1249</strain>
    </source>
</reference>
<protein>
    <recommendedName>
        <fullName evidence="5">Thioredoxin domain-containing protein</fullName>
    </recommendedName>
</protein>